<feature type="transmembrane region" description="Helical" evidence="1">
    <location>
        <begin position="28"/>
        <end position="56"/>
    </location>
</feature>
<comment type="caution">
    <text evidence="2">The sequence shown here is derived from an EMBL/GenBank/DDBJ whole genome shotgun (WGS) entry which is preliminary data.</text>
</comment>
<evidence type="ECO:0000313" key="2">
    <source>
        <dbReference type="EMBL" id="MEJ8282101.1"/>
    </source>
</evidence>
<name>A0ABU8TDS3_9PSEU</name>
<protein>
    <submittedName>
        <fullName evidence="2">DUF4383 domain-containing protein</fullName>
    </submittedName>
</protein>
<feature type="transmembrane region" description="Helical" evidence="1">
    <location>
        <begin position="120"/>
        <end position="137"/>
    </location>
</feature>
<accession>A0ABU8TDS3</accession>
<keyword evidence="1" id="KW-0472">Membrane</keyword>
<proteinExistence type="predicted"/>
<keyword evidence="3" id="KW-1185">Reference proteome</keyword>
<feature type="transmembrane region" description="Helical" evidence="1">
    <location>
        <begin position="97"/>
        <end position="114"/>
    </location>
</feature>
<evidence type="ECO:0000313" key="3">
    <source>
        <dbReference type="Proteomes" id="UP001364211"/>
    </source>
</evidence>
<evidence type="ECO:0000256" key="1">
    <source>
        <dbReference type="SAM" id="Phobius"/>
    </source>
</evidence>
<sequence length="151" mass="14399">MTTRPEEVATMMRTTGGFSRPFTPVQPVAAAVAGVFLLVGALGFVPGVTAGALTALPAADGALLAGLLPVSVLENVLHLAVGIAGTAAARSTTASRVALVAGGAVALLGAAAALDAVGAALAVVAVALVGSAALLRGRPVVGTPRRGATAT</sequence>
<gene>
    <name evidence="2" type="ORF">WJX68_24440</name>
</gene>
<keyword evidence="1" id="KW-1133">Transmembrane helix</keyword>
<organism evidence="2 3">
    <name type="scientific">Pseudonocardia spirodelae</name>
    <dbReference type="NCBI Taxonomy" id="3133431"/>
    <lineage>
        <taxon>Bacteria</taxon>
        <taxon>Bacillati</taxon>
        <taxon>Actinomycetota</taxon>
        <taxon>Actinomycetes</taxon>
        <taxon>Pseudonocardiales</taxon>
        <taxon>Pseudonocardiaceae</taxon>
        <taxon>Pseudonocardia</taxon>
    </lineage>
</organism>
<dbReference type="EMBL" id="JBBJUP010000028">
    <property type="protein sequence ID" value="MEJ8282101.1"/>
    <property type="molecule type" value="Genomic_DNA"/>
</dbReference>
<reference evidence="2 3" key="1">
    <citation type="submission" date="2024-03" db="EMBL/GenBank/DDBJ databases">
        <title>Draft genome sequence of Pseudonocardia sp. DW16-2.</title>
        <authorList>
            <person name="Duangmal K."/>
        </authorList>
    </citation>
    <scope>NUCLEOTIDE SEQUENCE [LARGE SCALE GENOMIC DNA]</scope>
    <source>
        <strain evidence="2 3">DW16-2</strain>
    </source>
</reference>
<dbReference type="Pfam" id="PF14325">
    <property type="entry name" value="DUF4383"/>
    <property type="match status" value="1"/>
</dbReference>
<feature type="transmembrane region" description="Helical" evidence="1">
    <location>
        <begin position="62"/>
        <end position="85"/>
    </location>
</feature>
<dbReference type="RefSeq" id="WP_340295190.1">
    <property type="nucleotide sequence ID" value="NZ_JBBJUP010000028.1"/>
</dbReference>
<keyword evidence="1" id="KW-0812">Transmembrane</keyword>
<dbReference type="Proteomes" id="UP001364211">
    <property type="component" value="Unassembled WGS sequence"/>
</dbReference>